<dbReference type="Proteomes" id="UP001497680">
    <property type="component" value="Unassembled WGS sequence"/>
</dbReference>
<comment type="caution">
    <text evidence="1">The sequence shown here is derived from an EMBL/GenBank/DDBJ whole genome shotgun (WGS) entry which is preliminary data.</text>
</comment>
<dbReference type="EMBL" id="MU394467">
    <property type="protein sequence ID" value="KAI6080219.1"/>
    <property type="molecule type" value="Genomic_DNA"/>
</dbReference>
<accession>A0ACC0CII4</accession>
<keyword evidence="2" id="KW-1185">Reference proteome</keyword>
<organism evidence="1 2">
    <name type="scientific">Hypoxylon rubiginosum</name>
    <dbReference type="NCBI Taxonomy" id="110542"/>
    <lineage>
        <taxon>Eukaryota</taxon>
        <taxon>Fungi</taxon>
        <taxon>Dikarya</taxon>
        <taxon>Ascomycota</taxon>
        <taxon>Pezizomycotina</taxon>
        <taxon>Sordariomycetes</taxon>
        <taxon>Xylariomycetidae</taxon>
        <taxon>Xylariales</taxon>
        <taxon>Hypoxylaceae</taxon>
        <taxon>Hypoxylon</taxon>
    </lineage>
</organism>
<name>A0ACC0CII4_9PEZI</name>
<evidence type="ECO:0000313" key="2">
    <source>
        <dbReference type="Proteomes" id="UP001497680"/>
    </source>
</evidence>
<proteinExistence type="predicted"/>
<gene>
    <name evidence="1" type="ORF">F4821DRAFT_68682</name>
</gene>
<sequence>MAKLLDQGKQNSNLSNLQVAKNVFTRLIPFAADVDDRVYLEYAQCLHLYAHLRAMPQGLHTSKLGCDGPLSSAMVAQGIRIAVQGFEEFVVLLGHNCIPVAPGTVEMFTAEQRQAFHRVRFSIRFYNTALPFPHTSDTAYHWSVVIYDRENVTAYYFDSICTDDDSCVERAESVKAEFSVTLEHEGLRNDMFGFIVAHTPPLSYRLAGGVHVIECVRAFFHKHRLKNWHYSLLYKTYHEWDLLVTDADLEDRMIRNWTFWSGAAFGRYCPDLEADHNLTHRPY</sequence>
<reference evidence="1 2" key="1">
    <citation type="journal article" date="2022" name="New Phytol.">
        <title>Ecological generalism drives hyperdiversity of secondary metabolite gene clusters in xylarialean endophytes.</title>
        <authorList>
            <person name="Franco M.E.E."/>
            <person name="Wisecaver J.H."/>
            <person name="Arnold A.E."/>
            <person name="Ju Y.M."/>
            <person name="Slot J.C."/>
            <person name="Ahrendt S."/>
            <person name="Moore L.P."/>
            <person name="Eastman K.E."/>
            <person name="Scott K."/>
            <person name="Konkel Z."/>
            <person name="Mondo S.J."/>
            <person name="Kuo A."/>
            <person name="Hayes R.D."/>
            <person name="Haridas S."/>
            <person name="Andreopoulos B."/>
            <person name="Riley R."/>
            <person name="LaButti K."/>
            <person name="Pangilinan J."/>
            <person name="Lipzen A."/>
            <person name="Amirebrahimi M."/>
            <person name="Yan J."/>
            <person name="Adam C."/>
            <person name="Keymanesh K."/>
            <person name="Ng V."/>
            <person name="Louie K."/>
            <person name="Northen T."/>
            <person name="Drula E."/>
            <person name="Henrissat B."/>
            <person name="Hsieh H.M."/>
            <person name="Youens-Clark K."/>
            <person name="Lutzoni F."/>
            <person name="Miadlikowska J."/>
            <person name="Eastwood D.C."/>
            <person name="Hamelin R.C."/>
            <person name="Grigoriev I.V."/>
            <person name="U'Ren J.M."/>
        </authorList>
    </citation>
    <scope>NUCLEOTIDE SEQUENCE [LARGE SCALE GENOMIC DNA]</scope>
    <source>
        <strain evidence="1 2">ER1909</strain>
    </source>
</reference>
<evidence type="ECO:0000313" key="1">
    <source>
        <dbReference type="EMBL" id="KAI6080219.1"/>
    </source>
</evidence>
<protein>
    <submittedName>
        <fullName evidence="1">Uncharacterized protein</fullName>
    </submittedName>
</protein>